<feature type="signal peptide" evidence="1">
    <location>
        <begin position="1"/>
        <end position="25"/>
    </location>
</feature>
<dbReference type="Gene3D" id="3.40.190.10">
    <property type="entry name" value="Periplasmic binding protein-like II"/>
    <property type="match status" value="2"/>
</dbReference>
<feature type="chain" id="PRO_5012532856" evidence="1">
    <location>
        <begin position="26"/>
        <end position="354"/>
    </location>
</feature>
<dbReference type="EMBL" id="FLUP01000001">
    <property type="protein sequence ID" value="SBV95457.1"/>
    <property type="molecule type" value="Genomic_DNA"/>
</dbReference>
<accession>A0A212J7L3</accession>
<dbReference type="PANTHER" id="PTHR30024">
    <property type="entry name" value="ALIPHATIC SULFONATES-BINDING PROTEIN-RELATED"/>
    <property type="match status" value="1"/>
</dbReference>
<dbReference type="Pfam" id="PF13379">
    <property type="entry name" value="NMT1_2"/>
    <property type="match status" value="1"/>
</dbReference>
<sequence>MKNFCAALLLLAGLAGGLLPEAAVAEEKPVVRTSAQPCLHGFPMWYAEKQGWLKDAPFTVKFMLFASGAPQTEALAADQWDIGTMGTVPTMMASMRYGYKLIGVSNEEGATNDLWVRPDSPLLKHKAALPGFPEIIGYTEDWKGKKILATTVSTGHYALTATLKALGLNDSDVAIVHMEQGQAMTAFSAGQGDILQLWAPLSYVAEAKGWTKVSSGMAAKVRIAGGIGARKDFAEKHPDLVVAWLGIYMRIIEGMKANPEQYVKPLLEYFNGYCGLELTEEQVRMEFKYRPLYSVSEQVNALEDPAKLATWMSGVANFMFDQGRITKKEFDRYVKANFFIDPSFMKKLAAETSK</sequence>
<dbReference type="SUPFAM" id="SSF53850">
    <property type="entry name" value="Periplasmic binding protein-like II"/>
    <property type="match status" value="1"/>
</dbReference>
<protein>
    <submittedName>
        <fullName evidence="2">Uncharacterized protein</fullName>
    </submittedName>
</protein>
<name>A0A212J7L3_9BACT</name>
<dbReference type="PANTHER" id="PTHR30024:SF42">
    <property type="entry name" value="ALIPHATIC SULFONATES-BINDING PROTEIN-RELATED"/>
    <property type="match status" value="1"/>
</dbReference>
<reference evidence="2" key="1">
    <citation type="submission" date="2016-04" db="EMBL/GenBank/DDBJ databases">
        <authorList>
            <person name="Evans L.H."/>
            <person name="Alamgir A."/>
            <person name="Owens N."/>
            <person name="Weber N.D."/>
            <person name="Virtaneva K."/>
            <person name="Barbian K."/>
            <person name="Babar A."/>
            <person name="Rosenke K."/>
        </authorList>
    </citation>
    <scope>NUCLEOTIDE SEQUENCE</scope>
    <source>
        <strain evidence="2">92-2</strain>
    </source>
</reference>
<evidence type="ECO:0000313" key="2">
    <source>
        <dbReference type="EMBL" id="SBV95457.1"/>
    </source>
</evidence>
<gene>
    <name evidence="2" type="ORF">KM92DES2_10666</name>
</gene>
<organism evidence="2">
    <name type="scientific">uncultured Desulfovibrio sp</name>
    <dbReference type="NCBI Taxonomy" id="167968"/>
    <lineage>
        <taxon>Bacteria</taxon>
        <taxon>Pseudomonadati</taxon>
        <taxon>Thermodesulfobacteriota</taxon>
        <taxon>Desulfovibrionia</taxon>
        <taxon>Desulfovibrionales</taxon>
        <taxon>Desulfovibrionaceae</taxon>
        <taxon>Desulfovibrio</taxon>
        <taxon>environmental samples</taxon>
    </lineage>
</organism>
<proteinExistence type="predicted"/>
<dbReference type="AlphaFoldDB" id="A0A212J7L3"/>
<keyword evidence="1" id="KW-0732">Signal</keyword>
<evidence type="ECO:0000256" key="1">
    <source>
        <dbReference type="SAM" id="SignalP"/>
    </source>
</evidence>
<dbReference type="RefSeq" id="WP_227118757.1">
    <property type="nucleotide sequence ID" value="NZ_LT598928.1"/>
</dbReference>